<sequence length="168" mass="18878">MHVNMDESEELRTGDEEDARDEEDYVDHALAKPRWRIELKLISLAAALTMARGATATSQADSSQGKKRIFVCVELSDSDVDAVARTIELLQCQHPWKQLRNHTRWVNPRSSHLTLRFLGDMGDEEIETLRSKLDLELAALGNLEPFPLAAASLGTFQRKACRLCCGWG</sequence>
<dbReference type="EMBL" id="JH992980">
    <property type="protein sequence ID" value="EKX49922.1"/>
    <property type="molecule type" value="Genomic_DNA"/>
</dbReference>
<evidence type="ECO:0000313" key="3">
    <source>
        <dbReference type="EMBL" id="EKX49922.1"/>
    </source>
</evidence>
<dbReference type="InterPro" id="IPR014051">
    <property type="entry name" value="Phosphoesterase_HXTX"/>
</dbReference>
<dbReference type="AlphaFoldDB" id="L1JNA6"/>
<reference evidence="4" key="3">
    <citation type="submission" date="2015-06" db="UniProtKB">
        <authorList>
            <consortium name="EnsemblProtists"/>
        </authorList>
    </citation>
    <scope>IDENTIFICATION</scope>
</reference>
<dbReference type="Proteomes" id="UP000011087">
    <property type="component" value="Unassembled WGS sequence"/>
</dbReference>
<keyword evidence="5" id="KW-1185">Reference proteome</keyword>
<dbReference type="Pfam" id="PF02834">
    <property type="entry name" value="LigT_PEase"/>
    <property type="match status" value="1"/>
</dbReference>
<dbReference type="PaxDb" id="55529-EKX49922"/>
<dbReference type="Gene3D" id="3.90.1140.10">
    <property type="entry name" value="Cyclic phosphodiesterase"/>
    <property type="match status" value="1"/>
</dbReference>
<reference evidence="5" key="2">
    <citation type="submission" date="2012-11" db="EMBL/GenBank/DDBJ databases">
        <authorList>
            <person name="Kuo A."/>
            <person name="Curtis B.A."/>
            <person name="Tanifuji G."/>
            <person name="Burki F."/>
            <person name="Gruber A."/>
            <person name="Irimia M."/>
            <person name="Maruyama S."/>
            <person name="Arias M.C."/>
            <person name="Ball S.G."/>
            <person name="Gile G.H."/>
            <person name="Hirakawa Y."/>
            <person name="Hopkins J.F."/>
            <person name="Rensing S.A."/>
            <person name="Schmutz J."/>
            <person name="Symeonidi A."/>
            <person name="Elias M."/>
            <person name="Eveleigh R.J."/>
            <person name="Herman E.K."/>
            <person name="Klute M.J."/>
            <person name="Nakayama T."/>
            <person name="Obornik M."/>
            <person name="Reyes-Prieto A."/>
            <person name="Armbrust E.V."/>
            <person name="Aves S.J."/>
            <person name="Beiko R.G."/>
            <person name="Coutinho P."/>
            <person name="Dacks J.B."/>
            <person name="Durnford D.G."/>
            <person name="Fast N.M."/>
            <person name="Green B.R."/>
            <person name="Grisdale C."/>
            <person name="Hempe F."/>
            <person name="Henrissat B."/>
            <person name="Hoppner M.P."/>
            <person name="Ishida K.-I."/>
            <person name="Kim E."/>
            <person name="Koreny L."/>
            <person name="Kroth P.G."/>
            <person name="Liu Y."/>
            <person name="Malik S.-B."/>
            <person name="Maier U.G."/>
            <person name="McRose D."/>
            <person name="Mock T."/>
            <person name="Neilson J.A."/>
            <person name="Onodera N.T."/>
            <person name="Poole A.M."/>
            <person name="Pritham E.J."/>
            <person name="Richards T.A."/>
            <person name="Rocap G."/>
            <person name="Roy S.W."/>
            <person name="Sarai C."/>
            <person name="Schaack S."/>
            <person name="Shirato S."/>
            <person name="Slamovits C.H."/>
            <person name="Spencer D.F."/>
            <person name="Suzuki S."/>
            <person name="Worden A.Z."/>
            <person name="Zauner S."/>
            <person name="Barry K."/>
            <person name="Bell C."/>
            <person name="Bharti A.K."/>
            <person name="Crow J.A."/>
            <person name="Grimwood J."/>
            <person name="Kramer R."/>
            <person name="Lindquist E."/>
            <person name="Lucas S."/>
            <person name="Salamov A."/>
            <person name="McFadden G.I."/>
            <person name="Lane C.E."/>
            <person name="Keeling P.J."/>
            <person name="Gray M.W."/>
            <person name="Grigoriev I.V."/>
            <person name="Archibald J.M."/>
        </authorList>
    </citation>
    <scope>NUCLEOTIDE SEQUENCE</scope>
    <source>
        <strain evidence="5">CCMP2712</strain>
    </source>
</reference>
<dbReference type="HOGENOM" id="CLU_1589542_0_0_1"/>
<evidence type="ECO:0000313" key="5">
    <source>
        <dbReference type="Proteomes" id="UP000011087"/>
    </source>
</evidence>
<evidence type="ECO:0000259" key="2">
    <source>
        <dbReference type="Pfam" id="PF02834"/>
    </source>
</evidence>
<feature type="domain" description="Phosphoesterase HXTX" evidence="2">
    <location>
        <begin position="82"/>
        <end position="159"/>
    </location>
</feature>
<feature type="region of interest" description="Disordered" evidence="1">
    <location>
        <begin position="1"/>
        <end position="23"/>
    </location>
</feature>
<gene>
    <name evidence="3" type="ORF">GUITHDRAFT_135610</name>
</gene>
<proteinExistence type="predicted"/>
<organism evidence="3">
    <name type="scientific">Guillardia theta (strain CCMP2712)</name>
    <name type="common">Cryptophyte</name>
    <dbReference type="NCBI Taxonomy" id="905079"/>
    <lineage>
        <taxon>Eukaryota</taxon>
        <taxon>Cryptophyceae</taxon>
        <taxon>Pyrenomonadales</taxon>
        <taxon>Geminigeraceae</taxon>
        <taxon>Guillardia</taxon>
    </lineage>
</organism>
<evidence type="ECO:0000313" key="4">
    <source>
        <dbReference type="EnsemblProtists" id="EKX49922"/>
    </source>
</evidence>
<dbReference type="EnsemblProtists" id="EKX49922">
    <property type="protein sequence ID" value="EKX49922"/>
    <property type="gene ID" value="GUITHDRAFT_135610"/>
</dbReference>
<dbReference type="RefSeq" id="XP_005836902.1">
    <property type="nucleotide sequence ID" value="XM_005836845.1"/>
</dbReference>
<protein>
    <recommendedName>
        <fullName evidence="2">Phosphoesterase HXTX domain-containing protein</fullName>
    </recommendedName>
</protein>
<reference evidence="3 5" key="1">
    <citation type="journal article" date="2012" name="Nature">
        <title>Algal genomes reveal evolutionary mosaicism and the fate of nucleomorphs.</title>
        <authorList>
            <consortium name="DOE Joint Genome Institute"/>
            <person name="Curtis B.A."/>
            <person name="Tanifuji G."/>
            <person name="Burki F."/>
            <person name="Gruber A."/>
            <person name="Irimia M."/>
            <person name="Maruyama S."/>
            <person name="Arias M.C."/>
            <person name="Ball S.G."/>
            <person name="Gile G.H."/>
            <person name="Hirakawa Y."/>
            <person name="Hopkins J.F."/>
            <person name="Kuo A."/>
            <person name="Rensing S.A."/>
            <person name="Schmutz J."/>
            <person name="Symeonidi A."/>
            <person name="Elias M."/>
            <person name="Eveleigh R.J."/>
            <person name="Herman E.K."/>
            <person name="Klute M.J."/>
            <person name="Nakayama T."/>
            <person name="Obornik M."/>
            <person name="Reyes-Prieto A."/>
            <person name="Armbrust E.V."/>
            <person name="Aves S.J."/>
            <person name="Beiko R.G."/>
            <person name="Coutinho P."/>
            <person name="Dacks J.B."/>
            <person name="Durnford D.G."/>
            <person name="Fast N.M."/>
            <person name="Green B.R."/>
            <person name="Grisdale C.J."/>
            <person name="Hempel F."/>
            <person name="Henrissat B."/>
            <person name="Hoppner M.P."/>
            <person name="Ishida K."/>
            <person name="Kim E."/>
            <person name="Koreny L."/>
            <person name="Kroth P.G."/>
            <person name="Liu Y."/>
            <person name="Malik S.B."/>
            <person name="Maier U.G."/>
            <person name="McRose D."/>
            <person name="Mock T."/>
            <person name="Neilson J.A."/>
            <person name="Onodera N.T."/>
            <person name="Poole A.M."/>
            <person name="Pritham E.J."/>
            <person name="Richards T.A."/>
            <person name="Rocap G."/>
            <person name="Roy S.W."/>
            <person name="Sarai C."/>
            <person name="Schaack S."/>
            <person name="Shirato S."/>
            <person name="Slamovits C.H."/>
            <person name="Spencer D.F."/>
            <person name="Suzuki S."/>
            <person name="Worden A.Z."/>
            <person name="Zauner S."/>
            <person name="Barry K."/>
            <person name="Bell C."/>
            <person name="Bharti A.K."/>
            <person name="Crow J.A."/>
            <person name="Grimwood J."/>
            <person name="Kramer R."/>
            <person name="Lindquist E."/>
            <person name="Lucas S."/>
            <person name="Salamov A."/>
            <person name="McFadden G.I."/>
            <person name="Lane C.E."/>
            <person name="Keeling P.J."/>
            <person name="Gray M.W."/>
            <person name="Grigoriev I.V."/>
            <person name="Archibald J.M."/>
        </authorList>
    </citation>
    <scope>NUCLEOTIDE SEQUENCE</scope>
    <source>
        <strain evidence="3 5">CCMP2712</strain>
    </source>
</reference>
<dbReference type="InterPro" id="IPR009097">
    <property type="entry name" value="Cyclic_Pdiesterase"/>
</dbReference>
<dbReference type="GeneID" id="17306605"/>
<accession>L1JNA6</accession>
<evidence type="ECO:0000256" key="1">
    <source>
        <dbReference type="SAM" id="MobiDB-lite"/>
    </source>
</evidence>
<name>L1JNA6_GUITC</name>
<dbReference type="KEGG" id="gtt:GUITHDRAFT_135610"/>
<dbReference type="SUPFAM" id="SSF55144">
    <property type="entry name" value="LigT-like"/>
    <property type="match status" value="1"/>
</dbReference>